<dbReference type="EMBL" id="CAKOGL010000025">
    <property type="protein sequence ID" value="CAH2102191.1"/>
    <property type="molecule type" value="Genomic_DNA"/>
</dbReference>
<sequence length="154" mass="17984">MYGRGLADLQGPLKTLNSWNGVYVQMPDFQCENVSLGLPRAAIHEILKKDLKFRPYKIQIVQELKENDYILRKPFCETMLQRFQTVNSILWSDKAHSHLNGHVKKQICLYWAPRTCNPRLKHQKPLHCLKLTVWCALFKHGIIGPFSLKMLEAR</sequence>
<dbReference type="PANTHER" id="PTHR47326:SF1">
    <property type="entry name" value="HTH PSQ-TYPE DOMAIN-CONTAINING PROTEIN"/>
    <property type="match status" value="1"/>
</dbReference>
<proteinExistence type="predicted"/>
<protein>
    <submittedName>
        <fullName evidence="1">Uncharacterized protein</fullName>
    </submittedName>
</protein>
<organism evidence="1 2">
    <name type="scientific">Euphydryas editha</name>
    <name type="common">Edith's checkerspot</name>
    <dbReference type="NCBI Taxonomy" id="104508"/>
    <lineage>
        <taxon>Eukaryota</taxon>
        <taxon>Metazoa</taxon>
        <taxon>Ecdysozoa</taxon>
        <taxon>Arthropoda</taxon>
        <taxon>Hexapoda</taxon>
        <taxon>Insecta</taxon>
        <taxon>Pterygota</taxon>
        <taxon>Neoptera</taxon>
        <taxon>Endopterygota</taxon>
        <taxon>Lepidoptera</taxon>
        <taxon>Glossata</taxon>
        <taxon>Ditrysia</taxon>
        <taxon>Papilionoidea</taxon>
        <taxon>Nymphalidae</taxon>
        <taxon>Nymphalinae</taxon>
        <taxon>Euphydryas</taxon>
    </lineage>
</organism>
<name>A0AAU9UT36_EUPED</name>
<dbReference type="AlphaFoldDB" id="A0AAU9UT36"/>
<dbReference type="Proteomes" id="UP001153954">
    <property type="component" value="Unassembled WGS sequence"/>
</dbReference>
<comment type="caution">
    <text evidence="1">The sequence shown here is derived from an EMBL/GenBank/DDBJ whole genome shotgun (WGS) entry which is preliminary data.</text>
</comment>
<keyword evidence="2" id="KW-1185">Reference proteome</keyword>
<dbReference type="Gene3D" id="3.30.420.10">
    <property type="entry name" value="Ribonuclease H-like superfamily/Ribonuclease H"/>
    <property type="match status" value="1"/>
</dbReference>
<evidence type="ECO:0000313" key="1">
    <source>
        <dbReference type="EMBL" id="CAH2102191.1"/>
    </source>
</evidence>
<accession>A0AAU9UT36</accession>
<evidence type="ECO:0000313" key="2">
    <source>
        <dbReference type="Proteomes" id="UP001153954"/>
    </source>
</evidence>
<dbReference type="GO" id="GO:0003676">
    <property type="term" value="F:nucleic acid binding"/>
    <property type="evidence" value="ECO:0007669"/>
    <property type="project" value="InterPro"/>
</dbReference>
<gene>
    <name evidence="1" type="ORF">EEDITHA_LOCUS16857</name>
</gene>
<dbReference type="InterPro" id="IPR036397">
    <property type="entry name" value="RNaseH_sf"/>
</dbReference>
<reference evidence="1" key="1">
    <citation type="submission" date="2022-03" db="EMBL/GenBank/DDBJ databases">
        <authorList>
            <person name="Tunstrom K."/>
        </authorList>
    </citation>
    <scope>NUCLEOTIDE SEQUENCE</scope>
</reference>
<dbReference type="PANTHER" id="PTHR47326">
    <property type="entry name" value="TRANSPOSABLE ELEMENT TC3 TRANSPOSASE-LIKE PROTEIN"/>
    <property type="match status" value="1"/>
</dbReference>